<reference evidence="1" key="1">
    <citation type="journal article" date="2015" name="Nature">
        <title>Complex archaea that bridge the gap between prokaryotes and eukaryotes.</title>
        <authorList>
            <person name="Spang A."/>
            <person name="Saw J.H."/>
            <person name="Jorgensen S.L."/>
            <person name="Zaremba-Niedzwiedzka K."/>
            <person name="Martijn J."/>
            <person name="Lind A.E."/>
            <person name="van Eijk R."/>
            <person name="Schleper C."/>
            <person name="Guy L."/>
            <person name="Ettema T.J."/>
        </authorList>
    </citation>
    <scope>NUCLEOTIDE SEQUENCE</scope>
</reference>
<sequence>MSSAKKAQLLGMPHGTAQHRLRKAVLFNILQETGNDNCFRCERVIITVDDLSMEHKQAWQGAPDPKVTFFDVKNIAFSHLSCNVGARREDTHCANGHEYTEENTRIYRNEARMCRQCRREEQRDSRNGSGSLYNTNRRKARA</sequence>
<evidence type="ECO:0008006" key="2">
    <source>
        <dbReference type="Google" id="ProtNLM"/>
    </source>
</evidence>
<evidence type="ECO:0000313" key="1">
    <source>
        <dbReference type="EMBL" id="KKL62016.1"/>
    </source>
</evidence>
<dbReference type="EMBL" id="LAZR01028627">
    <property type="protein sequence ID" value="KKL62016.1"/>
    <property type="molecule type" value="Genomic_DNA"/>
</dbReference>
<gene>
    <name evidence="1" type="ORF">LCGC14_2189450</name>
</gene>
<accession>A0A0F9E6Y0</accession>
<comment type="caution">
    <text evidence="1">The sequence shown here is derived from an EMBL/GenBank/DDBJ whole genome shotgun (WGS) entry which is preliminary data.</text>
</comment>
<organism evidence="1">
    <name type="scientific">marine sediment metagenome</name>
    <dbReference type="NCBI Taxonomy" id="412755"/>
    <lineage>
        <taxon>unclassified sequences</taxon>
        <taxon>metagenomes</taxon>
        <taxon>ecological metagenomes</taxon>
    </lineage>
</organism>
<protein>
    <recommendedName>
        <fullName evidence="2">HNH domain-containing protein</fullName>
    </recommendedName>
</protein>
<name>A0A0F9E6Y0_9ZZZZ</name>
<proteinExistence type="predicted"/>
<dbReference type="AlphaFoldDB" id="A0A0F9E6Y0"/>